<sequence length="508" mass="54556">MKPGLQSYRLFGALAGPLISFLCIVFPATASLGESESIMAGVALWMAIWWVLEVVPLGVTALLPVALFPLFGLMNGKTVSSIYFNHIIMLFIGGFLIALAMQRWNLHKRIALKILSLAGSNPAVVLLGFMLSTAFLSMWISNTATTMMMMPIGLSVIMRLEAESGPNAVRRYSVGLLLGIAYSASIGGVATLVGTPPNLSCARIFSIMFPEAPEISFATWFLFGFPLSLTFMLLVWGVLALLFRPSAGTVRMKGGGFREAYHALGRMGREEVVVLIAFASLALLWLTRSGLDIGELHLPGWSSLFANPGFINDGTVAMTVALVLFLVPAREGSRVLDWETAKRLPWDIVLLFGGGFALASGFRESGLAEALGHQLEGLSALHPLLIVVCICIFVTFLTELTSNTATAEMLLPILAALALALEINPLLLMIPATLSCSFAFMLPVATPPNAIVFGSNRIAIPDMARVGIWFNLLGVLLITASLYTIGLQVFGIDIFTMPDWAVPASGAR</sequence>
<comment type="subcellular location">
    <subcellularLocation>
        <location evidence="1">Membrane</location>
        <topology evidence="1">Multi-pass membrane protein</topology>
    </subcellularLocation>
</comment>
<accession>A0A7C5DFT8</accession>
<dbReference type="AlphaFoldDB" id="A0A7C5DFT8"/>
<dbReference type="Proteomes" id="UP000886058">
    <property type="component" value="Unassembled WGS sequence"/>
</dbReference>
<dbReference type="GO" id="GO:0015141">
    <property type="term" value="F:succinate transmembrane transporter activity"/>
    <property type="evidence" value="ECO:0007669"/>
    <property type="project" value="UniProtKB-ARBA"/>
</dbReference>
<dbReference type="EMBL" id="DRSQ01000058">
    <property type="protein sequence ID" value="HHE31531.1"/>
    <property type="molecule type" value="Genomic_DNA"/>
</dbReference>
<dbReference type="InterPro" id="IPR001898">
    <property type="entry name" value="SLC13A/DASS"/>
</dbReference>
<feature type="transmembrane region" description="Helical" evidence="6">
    <location>
        <begin position="468"/>
        <end position="490"/>
    </location>
</feature>
<evidence type="ECO:0000256" key="6">
    <source>
        <dbReference type="SAM" id="Phobius"/>
    </source>
</evidence>
<dbReference type="GO" id="GO:0005886">
    <property type="term" value="C:plasma membrane"/>
    <property type="evidence" value="ECO:0007669"/>
    <property type="project" value="TreeGrafter"/>
</dbReference>
<name>A0A7C5DFT8_9CHLB</name>
<gene>
    <name evidence="7" type="ORF">ENL07_02545</name>
</gene>
<evidence type="ECO:0000256" key="2">
    <source>
        <dbReference type="ARBA" id="ARBA00022448"/>
    </source>
</evidence>
<evidence type="ECO:0000256" key="3">
    <source>
        <dbReference type="ARBA" id="ARBA00022692"/>
    </source>
</evidence>
<feature type="transmembrane region" description="Helical" evidence="6">
    <location>
        <begin position="172"/>
        <end position="195"/>
    </location>
</feature>
<evidence type="ECO:0000256" key="4">
    <source>
        <dbReference type="ARBA" id="ARBA00022989"/>
    </source>
</evidence>
<dbReference type="PANTHER" id="PTHR10283">
    <property type="entry name" value="SOLUTE CARRIER FAMILY 13 MEMBER"/>
    <property type="match status" value="1"/>
</dbReference>
<keyword evidence="3 6" id="KW-0812">Transmembrane</keyword>
<feature type="transmembrane region" description="Helical" evidence="6">
    <location>
        <begin position="380"/>
        <end position="398"/>
    </location>
</feature>
<feature type="transmembrane region" description="Helical" evidence="6">
    <location>
        <begin position="42"/>
        <end position="71"/>
    </location>
</feature>
<feature type="transmembrane region" description="Helical" evidence="6">
    <location>
        <begin position="348"/>
        <end position="368"/>
    </location>
</feature>
<dbReference type="PANTHER" id="PTHR10283:SF82">
    <property type="entry name" value="SOLUTE CARRIER FAMILY 13 MEMBER 2"/>
    <property type="match status" value="1"/>
</dbReference>
<reference evidence="7" key="1">
    <citation type="journal article" date="2020" name="mSystems">
        <title>Genome- and Community-Level Interaction Insights into Carbon Utilization and Element Cycling Functions of Hydrothermarchaeota in Hydrothermal Sediment.</title>
        <authorList>
            <person name="Zhou Z."/>
            <person name="Liu Y."/>
            <person name="Xu W."/>
            <person name="Pan J."/>
            <person name="Luo Z.H."/>
            <person name="Li M."/>
        </authorList>
    </citation>
    <scope>NUCLEOTIDE SEQUENCE [LARGE SCALE GENOMIC DNA]</scope>
    <source>
        <strain evidence="7">HyVt-633</strain>
    </source>
</reference>
<keyword evidence="2" id="KW-0813">Transport</keyword>
<feature type="transmembrane region" description="Helical" evidence="6">
    <location>
        <begin position="215"/>
        <end position="243"/>
    </location>
</feature>
<evidence type="ECO:0000313" key="7">
    <source>
        <dbReference type="EMBL" id="HHE31531.1"/>
    </source>
</evidence>
<feature type="transmembrane region" description="Helical" evidence="6">
    <location>
        <begin position="114"/>
        <end position="133"/>
    </location>
</feature>
<feature type="transmembrane region" description="Helical" evidence="6">
    <location>
        <begin position="310"/>
        <end position="327"/>
    </location>
</feature>
<proteinExistence type="predicted"/>
<protein>
    <submittedName>
        <fullName evidence="7">SLC13/DASS family transporter</fullName>
    </submittedName>
</protein>
<feature type="transmembrane region" description="Helical" evidence="6">
    <location>
        <begin position="410"/>
        <end position="432"/>
    </location>
</feature>
<evidence type="ECO:0000256" key="1">
    <source>
        <dbReference type="ARBA" id="ARBA00004141"/>
    </source>
</evidence>
<dbReference type="NCBIfam" id="TIGR00785">
    <property type="entry name" value="dass"/>
    <property type="match status" value="1"/>
</dbReference>
<dbReference type="CDD" id="cd01115">
    <property type="entry name" value="SLC13_permease"/>
    <property type="match status" value="1"/>
</dbReference>
<dbReference type="InterPro" id="IPR031312">
    <property type="entry name" value="Na/sul_symport_CS"/>
</dbReference>
<dbReference type="PROSITE" id="PS01271">
    <property type="entry name" value="NA_SULFATE"/>
    <property type="match status" value="1"/>
</dbReference>
<feature type="transmembrane region" description="Helical" evidence="6">
    <location>
        <begin position="139"/>
        <end position="160"/>
    </location>
</feature>
<dbReference type="Pfam" id="PF00939">
    <property type="entry name" value="Na_sulph_symp"/>
    <property type="match status" value="1"/>
</dbReference>
<keyword evidence="4 6" id="KW-1133">Transmembrane helix</keyword>
<feature type="transmembrane region" description="Helical" evidence="6">
    <location>
        <begin position="6"/>
        <end position="30"/>
    </location>
</feature>
<keyword evidence="5 6" id="KW-0472">Membrane</keyword>
<evidence type="ECO:0000256" key="5">
    <source>
        <dbReference type="ARBA" id="ARBA00023136"/>
    </source>
</evidence>
<feature type="transmembrane region" description="Helical" evidence="6">
    <location>
        <begin position="83"/>
        <end position="102"/>
    </location>
</feature>
<feature type="transmembrane region" description="Helical" evidence="6">
    <location>
        <begin position="272"/>
        <end position="290"/>
    </location>
</feature>
<feature type="transmembrane region" description="Helical" evidence="6">
    <location>
        <begin position="438"/>
        <end position="456"/>
    </location>
</feature>
<comment type="caution">
    <text evidence="7">The sequence shown here is derived from an EMBL/GenBank/DDBJ whole genome shotgun (WGS) entry which is preliminary data.</text>
</comment>
<organism evidence="7">
    <name type="scientific">Chlorobaculum parvum</name>
    <dbReference type="NCBI Taxonomy" id="274539"/>
    <lineage>
        <taxon>Bacteria</taxon>
        <taxon>Pseudomonadati</taxon>
        <taxon>Chlorobiota</taxon>
        <taxon>Chlorobiia</taxon>
        <taxon>Chlorobiales</taxon>
        <taxon>Chlorobiaceae</taxon>
        <taxon>Chlorobaculum</taxon>
    </lineage>
</organism>